<dbReference type="PANTHER" id="PTHR12534">
    <property type="entry name" value="30S RIBOSOMAL PROTEIN S2 PROKARYOTIC AND ORGANELLAR"/>
    <property type="match status" value="1"/>
</dbReference>
<evidence type="ECO:0000313" key="10">
    <source>
        <dbReference type="Proteomes" id="UP000739538"/>
    </source>
</evidence>
<dbReference type="GO" id="GO:0003735">
    <property type="term" value="F:structural constituent of ribosome"/>
    <property type="evidence" value="ECO:0007669"/>
    <property type="project" value="InterPro"/>
</dbReference>
<keyword evidence="3 5" id="KW-0687">Ribonucleoprotein</keyword>
<evidence type="ECO:0000256" key="5">
    <source>
        <dbReference type="HAMAP-Rule" id="MF_00291"/>
    </source>
</evidence>
<feature type="coiled-coil region" evidence="7">
    <location>
        <begin position="127"/>
        <end position="154"/>
    </location>
</feature>
<dbReference type="EMBL" id="JAGQHS010000001">
    <property type="protein sequence ID" value="MCA9754260.1"/>
    <property type="molecule type" value="Genomic_DNA"/>
</dbReference>
<dbReference type="InterPro" id="IPR001865">
    <property type="entry name" value="Ribosomal_uS2"/>
</dbReference>
<dbReference type="Proteomes" id="UP000739538">
    <property type="component" value="Unassembled WGS sequence"/>
</dbReference>
<dbReference type="InterPro" id="IPR005706">
    <property type="entry name" value="Ribosomal_uS2_bac/mit/plastid"/>
</dbReference>
<dbReference type="GO" id="GO:0022627">
    <property type="term" value="C:cytosolic small ribosomal subunit"/>
    <property type="evidence" value="ECO:0007669"/>
    <property type="project" value="TreeGrafter"/>
</dbReference>
<evidence type="ECO:0000256" key="3">
    <source>
        <dbReference type="ARBA" id="ARBA00023274"/>
    </source>
</evidence>
<name>A0A956NAW2_UNCEI</name>
<feature type="region of interest" description="Disordered" evidence="8">
    <location>
        <begin position="226"/>
        <end position="246"/>
    </location>
</feature>
<keyword evidence="7" id="KW-0175">Coiled coil</keyword>
<evidence type="ECO:0000256" key="1">
    <source>
        <dbReference type="ARBA" id="ARBA00006242"/>
    </source>
</evidence>
<dbReference type="PRINTS" id="PR00395">
    <property type="entry name" value="RIBOSOMALS2"/>
</dbReference>
<dbReference type="CDD" id="cd01425">
    <property type="entry name" value="RPS2"/>
    <property type="match status" value="1"/>
</dbReference>
<dbReference type="SUPFAM" id="SSF52313">
    <property type="entry name" value="Ribosomal protein S2"/>
    <property type="match status" value="1"/>
</dbReference>
<gene>
    <name evidence="5 9" type="primary">rpsB</name>
    <name evidence="9" type="ORF">KDA27_00550</name>
</gene>
<dbReference type="InterPro" id="IPR018130">
    <property type="entry name" value="Ribosomal_uS2_CS"/>
</dbReference>
<proteinExistence type="inferred from homology"/>
<dbReference type="Gene3D" id="1.10.287.610">
    <property type="entry name" value="Helix hairpin bin"/>
    <property type="match status" value="1"/>
</dbReference>
<keyword evidence="2 5" id="KW-0689">Ribosomal protein</keyword>
<reference evidence="9" key="1">
    <citation type="submission" date="2020-04" db="EMBL/GenBank/DDBJ databases">
        <authorList>
            <person name="Zhang T."/>
        </authorList>
    </citation>
    <scope>NUCLEOTIDE SEQUENCE</scope>
    <source>
        <strain evidence="9">HKST-UBA02</strain>
    </source>
</reference>
<comment type="similarity">
    <text evidence="1 5 6">Belongs to the universal ribosomal protein uS2 family.</text>
</comment>
<evidence type="ECO:0000256" key="7">
    <source>
        <dbReference type="SAM" id="Coils"/>
    </source>
</evidence>
<dbReference type="Pfam" id="PF00318">
    <property type="entry name" value="Ribosomal_S2"/>
    <property type="match status" value="1"/>
</dbReference>
<evidence type="ECO:0000256" key="6">
    <source>
        <dbReference type="RuleBase" id="RU003631"/>
    </source>
</evidence>
<evidence type="ECO:0000256" key="2">
    <source>
        <dbReference type="ARBA" id="ARBA00022980"/>
    </source>
</evidence>
<accession>A0A956NAW2</accession>
<feature type="compositionally biased region" description="Low complexity" evidence="8">
    <location>
        <begin position="230"/>
        <end position="246"/>
    </location>
</feature>
<dbReference type="PANTHER" id="PTHR12534:SF0">
    <property type="entry name" value="SMALL RIBOSOMAL SUBUNIT PROTEIN US2M"/>
    <property type="match status" value="1"/>
</dbReference>
<dbReference type="InterPro" id="IPR023591">
    <property type="entry name" value="Ribosomal_uS2_flav_dom_sf"/>
</dbReference>
<dbReference type="FunFam" id="1.10.287.610:FF:000001">
    <property type="entry name" value="30S ribosomal protein S2"/>
    <property type="match status" value="1"/>
</dbReference>
<protein>
    <recommendedName>
        <fullName evidence="4 5">Small ribosomal subunit protein uS2</fullName>
    </recommendedName>
</protein>
<reference evidence="9" key="2">
    <citation type="journal article" date="2021" name="Microbiome">
        <title>Successional dynamics and alternative stable states in a saline activated sludge microbial community over 9 years.</title>
        <authorList>
            <person name="Wang Y."/>
            <person name="Ye J."/>
            <person name="Ju F."/>
            <person name="Liu L."/>
            <person name="Boyd J.A."/>
            <person name="Deng Y."/>
            <person name="Parks D.H."/>
            <person name="Jiang X."/>
            <person name="Yin X."/>
            <person name="Woodcroft B.J."/>
            <person name="Tyson G.W."/>
            <person name="Hugenholtz P."/>
            <person name="Polz M.F."/>
            <person name="Zhang T."/>
        </authorList>
    </citation>
    <scope>NUCLEOTIDE SEQUENCE</scope>
    <source>
        <strain evidence="9">HKST-UBA02</strain>
    </source>
</reference>
<evidence type="ECO:0000256" key="4">
    <source>
        <dbReference type="ARBA" id="ARBA00035256"/>
    </source>
</evidence>
<dbReference type="PROSITE" id="PS00963">
    <property type="entry name" value="RIBOSOMAL_S2_2"/>
    <property type="match status" value="1"/>
</dbReference>
<dbReference type="GO" id="GO:0006412">
    <property type="term" value="P:translation"/>
    <property type="evidence" value="ECO:0007669"/>
    <property type="project" value="UniProtKB-UniRule"/>
</dbReference>
<dbReference type="Gene3D" id="3.40.50.10490">
    <property type="entry name" value="Glucose-6-phosphate isomerase like protein, domain 1"/>
    <property type="match status" value="1"/>
</dbReference>
<organism evidence="9 10">
    <name type="scientific">Eiseniibacteriota bacterium</name>
    <dbReference type="NCBI Taxonomy" id="2212470"/>
    <lineage>
        <taxon>Bacteria</taxon>
        <taxon>Candidatus Eiseniibacteriota</taxon>
    </lineage>
</organism>
<sequence length="246" mass="27767">MSIPTIHELLEAGVHFGHQTRRWNPRMKPYIFIERNGIHILDLQKTLQSIQQARGVIHKVTKAGDSILFVGTKKQAQAVMTEEALRCGNFHVTERWLGGMLTNFQTIKMSIRYLRSLERMRDDGTFEKLSKKEVSRLEKERQKLEKIFSGIKEMNRLPGLMFVVDTRKERIAVAEANRLGIPVLGVVDTNVDPTEITHAMPGNDDAIRSIRLFARFVADSVIEAKAAGTSESRSSSAEQQEAAQPA</sequence>
<comment type="caution">
    <text evidence="9">The sequence shown here is derived from an EMBL/GenBank/DDBJ whole genome shotgun (WGS) entry which is preliminary data.</text>
</comment>
<dbReference type="PROSITE" id="PS00962">
    <property type="entry name" value="RIBOSOMAL_S2_1"/>
    <property type="match status" value="1"/>
</dbReference>
<dbReference type="HAMAP" id="MF_00291_B">
    <property type="entry name" value="Ribosomal_uS2_B"/>
    <property type="match status" value="1"/>
</dbReference>
<dbReference type="AlphaFoldDB" id="A0A956NAW2"/>
<dbReference type="NCBIfam" id="TIGR01011">
    <property type="entry name" value="rpsB_bact"/>
    <property type="match status" value="1"/>
</dbReference>
<evidence type="ECO:0000256" key="8">
    <source>
        <dbReference type="SAM" id="MobiDB-lite"/>
    </source>
</evidence>
<evidence type="ECO:0000313" key="9">
    <source>
        <dbReference type="EMBL" id="MCA9754260.1"/>
    </source>
</evidence>